<name>A0AAC8ZVQ0_9PROT</name>
<keyword evidence="3" id="KW-1185">Reference proteome</keyword>
<proteinExistence type="predicted"/>
<dbReference type="Proteomes" id="UP000069935">
    <property type="component" value="Chromosome 4"/>
</dbReference>
<reference evidence="2 3" key="2">
    <citation type="journal article" date="2016" name="Genome Announc.">
        <title>Complete Genome Sequence of a Strain of Azospirillum thiophilum Isolated from a Sulfide Spring.</title>
        <authorList>
            <person name="Fomenkov A."/>
            <person name="Vincze T."/>
            <person name="Grabovich M."/>
            <person name="Anton B.P."/>
            <person name="Dubinina G."/>
            <person name="Orlova M."/>
            <person name="Belousova E."/>
            <person name="Roberts R.J."/>
        </authorList>
    </citation>
    <scope>NUCLEOTIDE SEQUENCE [LARGE SCALE GENOMIC DNA]</scope>
    <source>
        <strain evidence="2 3">BV-S</strain>
    </source>
</reference>
<dbReference type="EMBL" id="CP012404">
    <property type="protein sequence ID" value="ALG74243.1"/>
    <property type="molecule type" value="Genomic_DNA"/>
</dbReference>
<protein>
    <submittedName>
        <fullName evidence="2">Uncharacterized protein</fullName>
    </submittedName>
</protein>
<evidence type="ECO:0000313" key="3">
    <source>
        <dbReference type="Proteomes" id="UP000069935"/>
    </source>
</evidence>
<dbReference type="AlphaFoldDB" id="A0AAC8ZVQ0"/>
<accession>A0AAC8ZVQ0</accession>
<gene>
    <name evidence="2" type="ORF">AL072_25080</name>
</gene>
<evidence type="ECO:0000256" key="1">
    <source>
        <dbReference type="SAM" id="MobiDB-lite"/>
    </source>
</evidence>
<feature type="compositionally biased region" description="Basic and acidic residues" evidence="1">
    <location>
        <begin position="248"/>
        <end position="258"/>
    </location>
</feature>
<sequence>MGTAAAGKSKSLVATAFSAPSAEAGDSVEVSPLGKALTGVAAKVFEKLDGKARGMLEDAVKTGSLTADDVVKGLRGIAKEAVQARYLSEAPRTQEEMEYGEKMRSISERKLKFSAEQTDIRNSFSKQMEQVEAENYEDGFSISKKVGLAKEMSSKLEDHKKNFIETYGSLDEKVMKDGEEIDGNFMARRLSNNLKHSDIFSGEEDSAVFSKADSQAVEKLFNAGFRPAAYRNAAKAFADETDLDGIPDLERPKAEPRQKQVSTETPPPGYSEGKAQMDAAWQTAVGMMMQGKNAAENDPMVALLKANANATFGRQGYPALQPLPATSQTAMGGAAATTDNNAVLGALTQSLKEGAISGTSTARGVRNDTQV</sequence>
<dbReference type="KEGG" id="ati:AL072_25080"/>
<evidence type="ECO:0000313" key="2">
    <source>
        <dbReference type="EMBL" id="ALG74243.1"/>
    </source>
</evidence>
<reference evidence="3" key="1">
    <citation type="submission" date="2015-08" db="EMBL/GenBank/DDBJ databases">
        <title>Complete Genome Sequence of Azospirillum thiophilum BV-S.</title>
        <authorList>
            <person name="Fomenkov A."/>
            <person name="Vincze T."/>
            <person name="Grabovich M."/>
            <person name="Dubinina G."/>
            <person name="Orlova M."/>
            <person name="Belousova E."/>
            <person name="Roberts R.J."/>
        </authorList>
    </citation>
    <scope>NUCLEOTIDE SEQUENCE [LARGE SCALE GENOMIC DNA]</scope>
    <source>
        <strain evidence="3">BV-S</strain>
    </source>
</reference>
<organism evidence="2 3">
    <name type="scientific">Azospirillum thiophilum</name>
    <dbReference type="NCBI Taxonomy" id="528244"/>
    <lineage>
        <taxon>Bacteria</taxon>
        <taxon>Pseudomonadati</taxon>
        <taxon>Pseudomonadota</taxon>
        <taxon>Alphaproteobacteria</taxon>
        <taxon>Rhodospirillales</taxon>
        <taxon>Azospirillaceae</taxon>
        <taxon>Azospirillum</taxon>
    </lineage>
</organism>
<feature type="region of interest" description="Disordered" evidence="1">
    <location>
        <begin position="241"/>
        <end position="274"/>
    </location>
</feature>